<dbReference type="Proteomes" id="UP001141950">
    <property type="component" value="Unassembled WGS sequence"/>
</dbReference>
<organism evidence="1 2">
    <name type="scientific">Paenibacillus soyae</name>
    <dbReference type="NCBI Taxonomy" id="2969249"/>
    <lineage>
        <taxon>Bacteria</taxon>
        <taxon>Bacillati</taxon>
        <taxon>Bacillota</taxon>
        <taxon>Bacilli</taxon>
        <taxon>Bacillales</taxon>
        <taxon>Paenibacillaceae</taxon>
        <taxon>Paenibacillus</taxon>
    </lineage>
</organism>
<keyword evidence="2" id="KW-1185">Reference proteome</keyword>
<proteinExistence type="predicted"/>
<dbReference type="AlphaFoldDB" id="A0A9X2MQS1"/>
<accession>A0A9X2MQS1</accession>
<sequence length="184" mass="18566">GADGATGPPGPTGAPGSGVGGFVETVKIGDINENIPFNAGAGNNQAIGALIFNGPETVISNLSVYITQDGGAVTGAFQLAVLLPLTTDTSQVIGVTAVVDSIADGLMTFRLISPVTLAAASIYHFAVYNTINGSEIGGRLTGLGTTIDAPPINFRSQNLSGFTIGDIINTSDESLQLSPWIAGF</sequence>
<dbReference type="EMBL" id="JANIPJ010000010">
    <property type="protein sequence ID" value="MCR2805151.1"/>
    <property type="molecule type" value="Genomic_DNA"/>
</dbReference>
<evidence type="ECO:0000313" key="2">
    <source>
        <dbReference type="Proteomes" id="UP001141950"/>
    </source>
</evidence>
<evidence type="ECO:0000313" key="1">
    <source>
        <dbReference type="EMBL" id="MCR2805151.1"/>
    </source>
</evidence>
<protein>
    <submittedName>
        <fullName evidence="1">Uncharacterized protein</fullName>
    </submittedName>
</protein>
<gene>
    <name evidence="1" type="ORF">NQZ67_14790</name>
</gene>
<reference evidence="1" key="1">
    <citation type="submission" date="2022-08" db="EMBL/GenBank/DDBJ databases">
        <title>The genomic sequence of strain Paenibacillus sp. SCIV0701.</title>
        <authorList>
            <person name="Zhao H."/>
        </authorList>
    </citation>
    <scope>NUCLEOTIDE SEQUENCE</scope>
    <source>
        <strain evidence="1">SCIV0701</strain>
    </source>
</reference>
<comment type="caution">
    <text evidence="1">The sequence shown here is derived from an EMBL/GenBank/DDBJ whole genome shotgun (WGS) entry which is preliminary data.</text>
</comment>
<feature type="non-terminal residue" evidence="1">
    <location>
        <position position="1"/>
    </location>
</feature>
<name>A0A9X2MQS1_9BACL</name>